<dbReference type="SMART" id="SM00164">
    <property type="entry name" value="TBC"/>
    <property type="match status" value="1"/>
</dbReference>
<dbReference type="InterPro" id="IPR015422">
    <property type="entry name" value="PyrdxlP-dep_Trfase_small"/>
</dbReference>
<dbReference type="InterPro" id="IPR005303">
    <property type="entry name" value="MOCOS_middle"/>
</dbReference>
<dbReference type="PANTHER" id="PTHR14237">
    <property type="entry name" value="MOLYBDOPTERIN COFACTOR SULFURASE MOSC"/>
    <property type="match status" value="1"/>
</dbReference>
<gene>
    <name evidence="8" type="primary">mal</name>
    <name evidence="13" type="ORF">M5D96_012833</name>
</gene>
<dbReference type="SUPFAM" id="SSF140741">
    <property type="entry name" value="RUN domain-like"/>
    <property type="match status" value="1"/>
</dbReference>
<keyword evidence="2 8" id="KW-0808">Transferase</keyword>
<evidence type="ECO:0000256" key="8">
    <source>
        <dbReference type="HAMAP-Rule" id="MF_03050"/>
    </source>
</evidence>
<dbReference type="InterPro" id="IPR037745">
    <property type="entry name" value="SGSM1/2"/>
</dbReference>
<dbReference type="Pfam" id="PF12068">
    <property type="entry name" value="PH_RBD"/>
    <property type="match status" value="1"/>
</dbReference>
<proteinExistence type="inferred from homology"/>
<dbReference type="HAMAP" id="MF_03050">
    <property type="entry name" value="MOCOS"/>
    <property type="match status" value="1"/>
</dbReference>
<evidence type="ECO:0000256" key="1">
    <source>
        <dbReference type="ARBA" id="ARBA00022468"/>
    </source>
</evidence>
<organism evidence="13 14">
    <name type="scientific">Drosophila gunungcola</name>
    <name type="common">fruit fly</name>
    <dbReference type="NCBI Taxonomy" id="103775"/>
    <lineage>
        <taxon>Eukaryota</taxon>
        <taxon>Metazoa</taxon>
        <taxon>Ecdysozoa</taxon>
        <taxon>Arthropoda</taxon>
        <taxon>Hexapoda</taxon>
        <taxon>Insecta</taxon>
        <taxon>Pterygota</taxon>
        <taxon>Neoptera</taxon>
        <taxon>Endopterygota</taxon>
        <taxon>Diptera</taxon>
        <taxon>Brachycera</taxon>
        <taxon>Muscomorpha</taxon>
        <taxon>Ephydroidea</taxon>
        <taxon>Drosophilidae</taxon>
        <taxon>Drosophila</taxon>
        <taxon>Sophophora</taxon>
    </lineage>
</organism>
<dbReference type="SMART" id="SM00593">
    <property type="entry name" value="RUN"/>
    <property type="match status" value="1"/>
</dbReference>
<dbReference type="EMBL" id="JAMKOV010000075">
    <property type="protein sequence ID" value="KAI8034370.1"/>
    <property type="molecule type" value="Genomic_DNA"/>
</dbReference>
<dbReference type="FunFam" id="2.30.29.230:FF:000003">
    <property type="entry name" value="Uncharacterized protein, isoform C"/>
    <property type="match status" value="1"/>
</dbReference>
<dbReference type="FunFam" id="3.90.1150.10:FF:000079">
    <property type="entry name" value="Molybdenum cofactor sulfurase"/>
    <property type="match status" value="1"/>
</dbReference>
<reference evidence="13" key="1">
    <citation type="journal article" date="2023" name="Genome Biol. Evol.">
        <title>Long-read-based Genome Assembly of Drosophila gunungcola Reveals Fewer Chemosensory Genes in Flower-breeding Species.</title>
        <authorList>
            <person name="Negi A."/>
            <person name="Liao B.Y."/>
            <person name="Yeh S.D."/>
        </authorList>
    </citation>
    <scope>NUCLEOTIDE SEQUENCE</scope>
    <source>
        <strain evidence="13">Sukarami</strain>
    </source>
</reference>
<evidence type="ECO:0000256" key="9">
    <source>
        <dbReference type="SAM" id="MobiDB-lite"/>
    </source>
</evidence>
<dbReference type="InterPro" id="IPR015424">
    <property type="entry name" value="PyrdxlP-dep_Trfase"/>
</dbReference>
<dbReference type="GO" id="GO:0031410">
    <property type="term" value="C:cytoplasmic vesicle"/>
    <property type="evidence" value="ECO:0007669"/>
    <property type="project" value="UniProtKB-ARBA"/>
</dbReference>
<dbReference type="FunFam" id="1.10.8.270:FF:000064">
    <property type="entry name" value="Small G protein-signaling modulator 1b"/>
    <property type="match status" value="1"/>
</dbReference>
<feature type="region of interest" description="Disordered" evidence="9">
    <location>
        <begin position="1226"/>
        <end position="1247"/>
    </location>
</feature>
<feature type="compositionally biased region" description="Polar residues" evidence="9">
    <location>
        <begin position="1425"/>
        <end position="1441"/>
    </location>
</feature>
<dbReference type="PROSITE" id="PS50826">
    <property type="entry name" value="RUN"/>
    <property type="match status" value="1"/>
</dbReference>
<dbReference type="InterPro" id="IPR004012">
    <property type="entry name" value="Run_dom"/>
</dbReference>
<evidence type="ECO:0000259" key="10">
    <source>
        <dbReference type="PROSITE" id="PS50086"/>
    </source>
</evidence>
<keyword evidence="1" id="KW-0343">GTPase activation</keyword>
<feature type="region of interest" description="Disordered" evidence="9">
    <location>
        <begin position="1462"/>
        <end position="1484"/>
    </location>
</feature>
<dbReference type="GO" id="GO:0016829">
    <property type="term" value="F:lyase activity"/>
    <property type="evidence" value="ECO:0007669"/>
    <property type="project" value="UniProtKB-UniRule"/>
</dbReference>
<comment type="caution">
    <text evidence="13">The sequence shown here is derived from an EMBL/GenBank/DDBJ whole genome shotgun (WGS) entry which is preliminary data.</text>
</comment>
<dbReference type="InterPro" id="IPR000195">
    <property type="entry name" value="Rab-GAP-TBC_dom"/>
</dbReference>
<dbReference type="GO" id="GO:0030170">
    <property type="term" value="F:pyridoxal phosphate binding"/>
    <property type="evidence" value="ECO:0007669"/>
    <property type="project" value="UniProtKB-UniRule"/>
</dbReference>
<dbReference type="InterPro" id="IPR035969">
    <property type="entry name" value="Rab-GAP_TBC_sf"/>
</dbReference>
<sequence length="1927" mass="215502">MSPYRPEFSPSEQTKIDAEFSRLANNKSVYLDHAGTTLYAENQVKAAAEQLHRNVICNPHTCRLTGDFVDQVRFKVLEFFNTTAEDYHVIFTANATAALSLVADNFDFGSSGDFHFCQENHTSVLGMRERVRANGIYMLREDEISGGLANGNGKVQEETITKTGNSLVTFSAQCNFSGYKIPMDVIEKIQNDGLPIRGKQIWGPSKEKIDNGQNNYYICLDAASFVATSPLDLHKYHPDYVCLSFYKIFGYPTGVGALLVSRRGAEAFGKRRFFGGGSINYAYPHAMDYQLRESFHQRYEDGTLPFLSIVGLLEGFRTLDRLVPKTEELSTMERISRHVHGLAKYLEEQLKQLKHANGEPLIQLYNKMGYREKCRQGGIVAFNVRTESGSFVGFGEIACVAALHGILLRTGCFCNIGACQYYLNLDEDAMDAIYKRAGRICGDYFDLIDGQPTGAVRVSFGYMTTIQDVNKLLVMLRCSYLATKPQQRIQFIEDQAEQLPPVLKERVQQLRPKLLQMAIYPVKSCAAFKVESQDSWPLTDQGLKYDREWMIVDMNGMALTQKRCTELCLIRPVIKADQLELQFGKDSSVLVPLSLEDQAADSAKCVSKVCRQPVEGLDCGKEVAQWLSQHLGLEGLRLLRQSGQRNSSKDQQKLSLEPLDETVDRFRANIIIDTGCAFEELTYTALTIGGIQFQVEGPCQRCDMICINQRTGERSPETLTTISRLQSGRMRFGIYITRVTNDLQAKGQHMTCGDTVLVDFSGGDVSSAEIELKERLISSVKKEVKQLMEEAVTKKYVHEESSSVTSLCGAVEACLSHGLRRRALGLFKTSSTTALIQKIAKICPEADYVSRRLLELELAQESNAVSGKRSSSSSDSIIKPKLLSKGSGSSNSVTTINTVSNGAASCSGGAGAGGVGAIAPLGKYLWIRLALYEKRLAKIIEHLVSNANSYYDREALVADPDYGSILSSLLVGPCALEFTRAKTADHYWSDPCADELVQRHRISSGNRTPPTTHRPIINFKRSLHTSSEDTSSGSFKACSPASVAKDYVESLHQNSRTTLLYGKNNVLVLPKDVSEPMPGYLSLHQSIQSLTIKWTPNQLMNGYNDGDGGDKSFYWSYALNINVDEIVYVHCHQNRGGDTGGTIILVGQDGVQRPPIHFPEGGHLQAFLSCLETGLLPHGQLDPPLWSQRGIGKLFPWPKSVRRHILPSVMEAGGVASHPILELGRSSPRRKHLGSCSTTGSSDCSSKSLSIDQSSCETPLIQASQSTSIELVCSTMRRQIISRAFYGWLAYCRHLSTVRTHLSGLVNGRIMPDLAADEEGLTREKWLAMHEDGVLTGELELYRLVYFGGVQPDLRKDVWPYLLGHYAFGSTAEDRRKQDETCKHYYETTMSEWLAVEAIVRQREKEKTALAVAKLSAEQARLAAKTSNSLNPHQKLTNGSRQLELEQRNGDEDQEHIIMDEGENDVFDDNDFSDISDPGDLFDEPALGQEAEEQDQEQEQKNPEDEEELLAKHEDQEDRGMPRLSEQLVLEFQNIDSMEPLRLQENCFADSENENDLGLGLDGSGNILLLSIKSSPSTSSYETVGNEFVDMAEAKLEEEEEEEEEELPPPGELSKFHSADDVRLDSQQQQEEEELSQPATAVIITEAASLDALDDDATEEFTSRKTSLMSPLNEDITVVASLDALQEPKSACVSPASSNGGVYSVELLEQFGLNLHRIEKDVQRCDRNYWYFANENLDKLRNVISTYVWEHLDVGYMQGMCDLVAPLLVIFDDESLSYSCFCKLMERMIENFPSGGAMDMHFANMRSLIQILDSEMYDLMDSNGDYTHFYFCYRWFLLDFKRELVYDDVFATWEVIWAAKHIASGHFVLFLALALLETYRDIILSNSMDFTDVIKFFNEMAERHNAQSILQLSRSLVLQLQTIIENK</sequence>
<name>A0A9Q0BJX8_9MUSC</name>
<evidence type="ECO:0000259" key="11">
    <source>
        <dbReference type="PROSITE" id="PS50826"/>
    </source>
</evidence>
<comment type="similarity">
    <text evidence="8">Belongs to the class-V pyridoxal-phosphate-dependent aminotransferase family. MOCOS subfamily.</text>
</comment>
<dbReference type="GO" id="GO:0008265">
    <property type="term" value="F:molybdenum cofactor sulfurtransferase activity"/>
    <property type="evidence" value="ECO:0007669"/>
    <property type="project" value="UniProtKB-UniRule"/>
</dbReference>
<evidence type="ECO:0000256" key="2">
    <source>
        <dbReference type="ARBA" id="ARBA00022679"/>
    </source>
</evidence>
<evidence type="ECO:0000256" key="6">
    <source>
        <dbReference type="ARBA" id="ARBA00050843"/>
    </source>
</evidence>
<dbReference type="Proteomes" id="UP001059596">
    <property type="component" value="Unassembled WGS sequence"/>
</dbReference>
<feature type="active site" evidence="8">
    <location>
        <position position="414"/>
    </location>
</feature>
<feature type="compositionally biased region" description="Acidic residues" evidence="9">
    <location>
        <begin position="1462"/>
        <end position="1474"/>
    </location>
</feature>
<feature type="modified residue" description="N6-(pyridoxal phosphate)lysine" evidence="8">
    <location>
        <position position="247"/>
    </location>
</feature>
<protein>
    <recommendedName>
        <fullName evidence="8">Molybdenum cofactor sulfurase</fullName>
        <shortName evidence="8">MCS</shortName>
        <shortName evidence="8">MOS</shortName>
        <shortName evidence="8">MoCo sulfurase</shortName>
        <ecNumber evidence="8">2.8.1.9</ecNumber>
    </recommendedName>
    <alternativeName>
        <fullName evidence="8">Molybdenum cofactor sulfurtransferase</fullName>
    </alternativeName>
    <alternativeName>
        <fullName evidence="8">Protein maroon-like</fullName>
        <shortName evidence="8">Ma-l</shortName>
    </alternativeName>
</protein>
<evidence type="ECO:0000256" key="4">
    <source>
        <dbReference type="ARBA" id="ARBA00023150"/>
    </source>
</evidence>
<dbReference type="GO" id="GO:0005096">
    <property type="term" value="F:GTPase activator activity"/>
    <property type="evidence" value="ECO:0007669"/>
    <property type="project" value="UniProtKB-KW"/>
</dbReference>
<dbReference type="Gene3D" id="1.20.58.900">
    <property type="match status" value="1"/>
</dbReference>
<accession>A0A9Q0BJX8</accession>
<comment type="catalytic activity">
    <reaction evidence="6 8">
        <text>Mo-molybdopterin + L-cysteine + AH2 = thio-Mo-molybdopterin + L-alanine + A + H2O</text>
        <dbReference type="Rhea" id="RHEA:42636"/>
        <dbReference type="ChEBI" id="CHEBI:13193"/>
        <dbReference type="ChEBI" id="CHEBI:15377"/>
        <dbReference type="ChEBI" id="CHEBI:17499"/>
        <dbReference type="ChEBI" id="CHEBI:35235"/>
        <dbReference type="ChEBI" id="CHEBI:57972"/>
        <dbReference type="ChEBI" id="CHEBI:71302"/>
        <dbReference type="ChEBI" id="CHEBI:82685"/>
        <dbReference type="EC" id="2.8.1.9"/>
    </reaction>
</comment>
<dbReference type="GO" id="GO:0030151">
    <property type="term" value="F:molybdenum ion binding"/>
    <property type="evidence" value="ECO:0007669"/>
    <property type="project" value="UniProtKB-UniRule"/>
</dbReference>
<evidence type="ECO:0000256" key="5">
    <source>
        <dbReference type="ARBA" id="ARBA00034124"/>
    </source>
</evidence>
<dbReference type="InterPro" id="IPR028886">
    <property type="entry name" value="MoCo_sulfurase"/>
</dbReference>
<dbReference type="Pfam" id="PF03476">
    <property type="entry name" value="MOSC_N"/>
    <property type="match status" value="1"/>
</dbReference>
<feature type="domain" description="RUN" evidence="11">
    <location>
        <begin position="798"/>
        <end position="985"/>
    </location>
</feature>
<dbReference type="InterPro" id="IPR021935">
    <property type="entry name" value="SGSM1/2_RBD"/>
</dbReference>
<dbReference type="FunFam" id="3.40.640.10:FF:000119">
    <property type="entry name" value="Molybdenum cofactor sulfurase"/>
    <property type="match status" value="1"/>
</dbReference>
<dbReference type="Gene3D" id="3.90.1150.10">
    <property type="entry name" value="Aspartate Aminotransferase, domain 1"/>
    <property type="match status" value="1"/>
</dbReference>
<dbReference type="Gene3D" id="1.10.472.80">
    <property type="entry name" value="Ypt/Rab-GAP domain of gyp1p, domain 3"/>
    <property type="match status" value="1"/>
</dbReference>
<evidence type="ECO:0000313" key="14">
    <source>
        <dbReference type="Proteomes" id="UP001059596"/>
    </source>
</evidence>
<evidence type="ECO:0000256" key="3">
    <source>
        <dbReference type="ARBA" id="ARBA00022898"/>
    </source>
</evidence>
<dbReference type="SUPFAM" id="SSF53383">
    <property type="entry name" value="PLP-dependent transferases"/>
    <property type="match status" value="1"/>
</dbReference>
<dbReference type="InterPro" id="IPR037213">
    <property type="entry name" value="Run_dom_sf"/>
</dbReference>
<dbReference type="SUPFAM" id="SSF47923">
    <property type="entry name" value="Ypt/Rab-GAP domain of gyp1p"/>
    <property type="match status" value="2"/>
</dbReference>
<dbReference type="FunFam" id="1.10.472.80:FF:000004">
    <property type="entry name" value="Small G protein signaling modulator 1"/>
    <property type="match status" value="1"/>
</dbReference>
<evidence type="ECO:0000259" key="12">
    <source>
        <dbReference type="PROSITE" id="PS51340"/>
    </source>
</evidence>
<dbReference type="Pfam" id="PF02759">
    <property type="entry name" value="RUN"/>
    <property type="match status" value="1"/>
</dbReference>
<dbReference type="GO" id="GO:0006777">
    <property type="term" value="P:Mo-molybdopterin cofactor biosynthetic process"/>
    <property type="evidence" value="ECO:0007669"/>
    <property type="project" value="UniProtKB-UniRule"/>
</dbReference>
<feature type="region of interest" description="Disordered" evidence="9">
    <location>
        <begin position="1595"/>
        <end position="1616"/>
    </location>
</feature>
<feature type="domain" description="MOSC" evidence="12">
    <location>
        <begin position="607"/>
        <end position="759"/>
    </location>
</feature>
<dbReference type="PANTHER" id="PTHR14237:SF80">
    <property type="entry name" value="MOLYBDENUM COFACTOR SULFURASE"/>
    <property type="match status" value="1"/>
</dbReference>
<comment type="function">
    <text evidence="7 8">Sulfurates the molybdenum cofactor. Sulfation of molybdenum is essential for xanthine dehydrogenase (XDH) and aldehyde oxidase (ADO) enzymes in which molybdenum cofactor is liganded by 1 oxygen and 1 sulfur atom in active form.</text>
</comment>
<keyword evidence="3 8" id="KW-0663">Pyridoxal phosphate</keyword>
<dbReference type="PROSITE" id="PS50086">
    <property type="entry name" value="TBC_RABGAP"/>
    <property type="match status" value="1"/>
</dbReference>
<evidence type="ECO:0000256" key="7">
    <source>
        <dbReference type="ARBA" id="ARBA00054182"/>
    </source>
</evidence>
<feature type="compositionally biased region" description="Low complexity" evidence="9">
    <location>
        <begin position="1234"/>
        <end position="1247"/>
    </location>
</feature>
<dbReference type="Pfam" id="PF03473">
    <property type="entry name" value="MOSC"/>
    <property type="match status" value="1"/>
</dbReference>
<dbReference type="Pfam" id="PF00566">
    <property type="entry name" value="RabGAP-TBC"/>
    <property type="match status" value="1"/>
</dbReference>
<keyword evidence="4 8" id="KW-0501">Molybdenum cofactor biosynthesis</keyword>
<dbReference type="InterPro" id="IPR015421">
    <property type="entry name" value="PyrdxlP-dep_Trfase_major"/>
</dbReference>
<dbReference type="CDD" id="cd17687">
    <property type="entry name" value="RUN_SGSM1_like"/>
    <property type="match status" value="1"/>
</dbReference>
<dbReference type="InterPro" id="IPR000192">
    <property type="entry name" value="Aminotrans_V_dom"/>
</dbReference>
<dbReference type="SUPFAM" id="SSF141673">
    <property type="entry name" value="MOSC N-terminal domain-like"/>
    <property type="match status" value="1"/>
</dbReference>
<dbReference type="CDD" id="cd15784">
    <property type="entry name" value="PH_RUTBC"/>
    <property type="match status" value="1"/>
</dbReference>
<dbReference type="Gene3D" id="3.40.640.10">
    <property type="entry name" value="Type I PLP-dependent aspartate aminotransferase-like (Major domain)"/>
    <property type="match status" value="1"/>
</dbReference>
<evidence type="ECO:0000313" key="13">
    <source>
        <dbReference type="EMBL" id="KAI8034370.1"/>
    </source>
</evidence>
<keyword evidence="14" id="KW-1185">Reference proteome</keyword>
<comment type="cofactor">
    <cofactor evidence="8">
        <name>pyridoxal 5'-phosphate</name>
        <dbReference type="ChEBI" id="CHEBI:597326"/>
    </cofactor>
</comment>
<dbReference type="EC" id="2.8.1.9" evidence="8"/>
<feature type="region of interest" description="Disordered" evidence="9">
    <location>
        <begin position="1423"/>
        <end position="1450"/>
    </location>
</feature>
<dbReference type="InterPro" id="IPR005302">
    <property type="entry name" value="MoCF_Sase_C"/>
</dbReference>
<dbReference type="Pfam" id="PF00266">
    <property type="entry name" value="Aminotran_5"/>
    <property type="match status" value="2"/>
</dbReference>
<comment type="similarity">
    <text evidence="5">Belongs to the RUTBC family.</text>
</comment>
<feature type="domain" description="Rab-GAP TBC" evidence="10">
    <location>
        <begin position="1349"/>
        <end position="1860"/>
    </location>
</feature>
<dbReference type="Gene3D" id="1.10.8.270">
    <property type="entry name" value="putative rabgap domain of human tbc1 domain family member 14 like domains"/>
    <property type="match status" value="1"/>
</dbReference>
<dbReference type="PROSITE" id="PS51340">
    <property type="entry name" value="MOSC"/>
    <property type="match status" value="1"/>
</dbReference>
<feature type="compositionally biased region" description="Acidic residues" evidence="9">
    <location>
        <begin position="1596"/>
        <end position="1607"/>
    </location>
</feature>
<dbReference type="Gene3D" id="2.30.29.230">
    <property type="match status" value="1"/>
</dbReference>